<dbReference type="InterPro" id="IPR039796">
    <property type="entry name" value="MIP18"/>
</dbReference>
<name>A0AAV9IRQ5_CYACA</name>
<accession>A0AAV9IRQ5</accession>
<feature type="domain" description="MIP18 family-like" evidence="2">
    <location>
        <begin position="35"/>
        <end position="98"/>
    </location>
</feature>
<dbReference type="Gene3D" id="3.30.300.130">
    <property type="entry name" value="Fe-S cluster assembly (FSCA)"/>
    <property type="match status" value="1"/>
</dbReference>
<comment type="similarity">
    <text evidence="1">Belongs to the MIP18 family.</text>
</comment>
<dbReference type="GO" id="GO:0051604">
    <property type="term" value="P:protein maturation"/>
    <property type="evidence" value="ECO:0007669"/>
    <property type="project" value="InterPro"/>
</dbReference>
<gene>
    <name evidence="3" type="ORF">CDCA_CDCA03G0964</name>
</gene>
<dbReference type="SUPFAM" id="SSF117916">
    <property type="entry name" value="Fe-S cluster assembly (FSCA) domain-like"/>
    <property type="match status" value="1"/>
</dbReference>
<evidence type="ECO:0000313" key="3">
    <source>
        <dbReference type="EMBL" id="KAK4534939.1"/>
    </source>
</evidence>
<evidence type="ECO:0000256" key="1">
    <source>
        <dbReference type="ARBA" id="ARBA00010381"/>
    </source>
</evidence>
<dbReference type="PANTHER" id="PTHR12377">
    <property type="entry name" value="CYTOSOLIC IRON-SULFUR ASSEMBLY COMPONENT 2B-RELATED"/>
    <property type="match status" value="1"/>
</dbReference>
<evidence type="ECO:0000313" key="4">
    <source>
        <dbReference type="Proteomes" id="UP001301350"/>
    </source>
</evidence>
<dbReference type="InterPro" id="IPR002744">
    <property type="entry name" value="MIP18-like"/>
</dbReference>
<dbReference type="InterPro" id="IPR034904">
    <property type="entry name" value="FSCA_dom_sf"/>
</dbReference>
<reference evidence="3 4" key="1">
    <citation type="submission" date="2022-07" db="EMBL/GenBank/DDBJ databases">
        <title>Genome-wide signatures of adaptation to extreme environments.</title>
        <authorList>
            <person name="Cho C.H."/>
            <person name="Yoon H.S."/>
        </authorList>
    </citation>
    <scope>NUCLEOTIDE SEQUENCE [LARGE SCALE GENOMIC DNA]</scope>
    <source>
        <strain evidence="3 4">DBV 063 E5</strain>
    </source>
</reference>
<dbReference type="Proteomes" id="UP001301350">
    <property type="component" value="Unassembled WGS sequence"/>
</dbReference>
<organism evidence="3 4">
    <name type="scientific">Cyanidium caldarium</name>
    <name type="common">Red alga</name>
    <dbReference type="NCBI Taxonomy" id="2771"/>
    <lineage>
        <taxon>Eukaryota</taxon>
        <taxon>Rhodophyta</taxon>
        <taxon>Bangiophyceae</taxon>
        <taxon>Cyanidiales</taxon>
        <taxon>Cyanidiaceae</taxon>
        <taxon>Cyanidium</taxon>
    </lineage>
</organism>
<proteinExistence type="inferred from homology"/>
<comment type="caution">
    <text evidence="3">The sequence shown here is derived from an EMBL/GenBank/DDBJ whole genome shotgun (WGS) entry which is preliminary data.</text>
</comment>
<dbReference type="Gene3D" id="6.10.250.1280">
    <property type="match status" value="1"/>
</dbReference>
<dbReference type="AlphaFoldDB" id="A0AAV9IRQ5"/>
<dbReference type="Pfam" id="PF01883">
    <property type="entry name" value="FeS_assembly_P"/>
    <property type="match status" value="1"/>
</dbReference>
<sequence length="182" mass="20190">MRTWSAPPDNADPVVHAVSRESRSGGLSADAPLTARIFEVIRDIRDPEHPNTLEELAVVTPESVTETSRKRFVDVAFTPTVPHCSMASMIGLCIRKRVADAQLLPCVGAEAATEQKEERGDTRRRLCKLRVHVVEGTHVHWQEITKQLNDKERVLAALENGALRAMVEDCIQHRPPAASDVM</sequence>
<evidence type="ECO:0000259" key="2">
    <source>
        <dbReference type="Pfam" id="PF01883"/>
    </source>
</evidence>
<protein>
    <recommendedName>
        <fullName evidence="2">MIP18 family-like domain-containing protein</fullName>
    </recommendedName>
</protein>
<keyword evidence="4" id="KW-1185">Reference proteome</keyword>
<dbReference type="EMBL" id="JANCYW010000003">
    <property type="protein sequence ID" value="KAK4534939.1"/>
    <property type="molecule type" value="Genomic_DNA"/>
</dbReference>